<sequence>MSKRELKKQQERATKHGCDGRCYWETGMCPAVEVCEETRAGEFMATVIGGIMVLLMMAVPPILLAGGAIALIWAIVQTVLSI</sequence>
<feature type="transmembrane region" description="Helical" evidence="1">
    <location>
        <begin position="47"/>
        <end position="76"/>
    </location>
</feature>
<dbReference type="EMBL" id="QSSX01000004">
    <property type="protein sequence ID" value="RGM25091.1"/>
    <property type="molecule type" value="Genomic_DNA"/>
</dbReference>
<evidence type="ECO:0000256" key="1">
    <source>
        <dbReference type="SAM" id="Phobius"/>
    </source>
</evidence>
<reference evidence="2 3" key="1">
    <citation type="submission" date="2018-08" db="EMBL/GenBank/DDBJ databases">
        <title>A genome reference for cultivated species of the human gut microbiota.</title>
        <authorList>
            <person name="Zou Y."/>
            <person name="Xue W."/>
            <person name="Luo G."/>
        </authorList>
    </citation>
    <scope>NUCLEOTIDE SEQUENCE [LARGE SCALE GENOMIC DNA]</scope>
    <source>
        <strain evidence="2 3">TF01-20-2</strain>
    </source>
</reference>
<dbReference type="AlphaFoldDB" id="A0A3E4VCL4"/>
<keyword evidence="1" id="KW-0472">Membrane</keyword>
<keyword evidence="1" id="KW-0812">Transmembrane</keyword>
<gene>
    <name evidence="2" type="ORF">DXC31_02445</name>
</gene>
<comment type="caution">
    <text evidence="2">The sequence shown here is derived from an EMBL/GenBank/DDBJ whole genome shotgun (WGS) entry which is preliminary data.</text>
</comment>
<name>A0A3E4VCL4_MEDGN</name>
<keyword evidence="1" id="KW-1133">Transmembrane helix</keyword>
<dbReference type="Proteomes" id="UP000260808">
    <property type="component" value="Unassembled WGS sequence"/>
</dbReference>
<evidence type="ECO:0000313" key="3">
    <source>
        <dbReference type="Proteomes" id="UP000260808"/>
    </source>
</evidence>
<accession>A0A3E4VCL4</accession>
<protein>
    <submittedName>
        <fullName evidence="2">Uncharacterized protein</fullName>
    </submittedName>
</protein>
<organism evidence="2 3">
    <name type="scientific">Mediterraneibacter gnavus</name>
    <name type="common">Ruminococcus gnavus</name>
    <dbReference type="NCBI Taxonomy" id="33038"/>
    <lineage>
        <taxon>Bacteria</taxon>
        <taxon>Bacillati</taxon>
        <taxon>Bacillota</taxon>
        <taxon>Clostridia</taxon>
        <taxon>Lachnospirales</taxon>
        <taxon>Lachnospiraceae</taxon>
        <taxon>Mediterraneibacter</taxon>
    </lineage>
</organism>
<proteinExistence type="predicted"/>
<evidence type="ECO:0000313" key="2">
    <source>
        <dbReference type="EMBL" id="RGM25091.1"/>
    </source>
</evidence>